<evidence type="ECO:0000313" key="3">
    <source>
        <dbReference type="Proteomes" id="UP000241394"/>
    </source>
</evidence>
<evidence type="ECO:0000313" key="2">
    <source>
        <dbReference type="EMBL" id="PSS29370.1"/>
    </source>
</evidence>
<name>A0A2R6RH62_ACTCC</name>
<dbReference type="PANTHER" id="PTHR10992">
    <property type="entry name" value="METHYLESTERASE FAMILY MEMBER"/>
    <property type="match status" value="1"/>
</dbReference>
<dbReference type="GO" id="GO:0009696">
    <property type="term" value="P:salicylic acid metabolic process"/>
    <property type="evidence" value="ECO:0007669"/>
    <property type="project" value="TreeGrafter"/>
</dbReference>
<organism evidence="2 3">
    <name type="scientific">Actinidia chinensis var. chinensis</name>
    <name type="common">Chinese soft-hair kiwi</name>
    <dbReference type="NCBI Taxonomy" id="1590841"/>
    <lineage>
        <taxon>Eukaryota</taxon>
        <taxon>Viridiplantae</taxon>
        <taxon>Streptophyta</taxon>
        <taxon>Embryophyta</taxon>
        <taxon>Tracheophyta</taxon>
        <taxon>Spermatophyta</taxon>
        <taxon>Magnoliopsida</taxon>
        <taxon>eudicotyledons</taxon>
        <taxon>Gunneridae</taxon>
        <taxon>Pentapetalae</taxon>
        <taxon>asterids</taxon>
        <taxon>Ericales</taxon>
        <taxon>Actinidiaceae</taxon>
        <taxon>Actinidia</taxon>
    </lineage>
</organism>
<dbReference type="GO" id="GO:0009694">
    <property type="term" value="P:jasmonic acid metabolic process"/>
    <property type="evidence" value="ECO:0007669"/>
    <property type="project" value="TreeGrafter"/>
</dbReference>
<comment type="caution">
    <text evidence="2">The sequence shown here is derived from an EMBL/GenBank/DDBJ whole genome shotgun (WGS) entry which is preliminary data.</text>
</comment>
<dbReference type="EMBL" id="NKQK01000006">
    <property type="protein sequence ID" value="PSS29370.1"/>
    <property type="molecule type" value="Genomic_DNA"/>
</dbReference>
<reference evidence="2 3" key="1">
    <citation type="submission" date="2017-07" db="EMBL/GenBank/DDBJ databases">
        <title>An improved, manually edited Actinidia chinensis var. chinensis (kiwifruit) genome highlights the challenges associated with draft genomes and gene prediction in plants.</title>
        <authorList>
            <person name="Pilkington S."/>
            <person name="Crowhurst R."/>
            <person name="Hilario E."/>
            <person name="Nardozza S."/>
            <person name="Fraser L."/>
            <person name="Peng Y."/>
            <person name="Gunaseelan K."/>
            <person name="Simpson R."/>
            <person name="Tahir J."/>
            <person name="Deroles S."/>
            <person name="Templeton K."/>
            <person name="Luo Z."/>
            <person name="Davy M."/>
            <person name="Cheng C."/>
            <person name="Mcneilage M."/>
            <person name="Scaglione D."/>
            <person name="Liu Y."/>
            <person name="Zhang Q."/>
            <person name="Datson P."/>
            <person name="De Silva N."/>
            <person name="Gardiner S."/>
            <person name="Bassett H."/>
            <person name="Chagne D."/>
            <person name="Mccallum J."/>
            <person name="Dzierzon H."/>
            <person name="Deng C."/>
            <person name="Wang Y.-Y."/>
            <person name="Barron N."/>
            <person name="Manako K."/>
            <person name="Bowen J."/>
            <person name="Foster T."/>
            <person name="Erridge Z."/>
            <person name="Tiffin H."/>
            <person name="Waite C."/>
            <person name="Davies K."/>
            <person name="Grierson E."/>
            <person name="Laing W."/>
            <person name="Kirk R."/>
            <person name="Chen X."/>
            <person name="Wood M."/>
            <person name="Montefiori M."/>
            <person name="Brummell D."/>
            <person name="Schwinn K."/>
            <person name="Catanach A."/>
            <person name="Fullerton C."/>
            <person name="Li D."/>
            <person name="Meiyalaghan S."/>
            <person name="Nieuwenhuizen N."/>
            <person name="Read N."/>
            <person name="Prakash R."/>
            <person name="Hunter D."/>
            <person name="Zhang H."/>
            <person name="Mckenzie M."/>
            <person name="Knabel M."/>
            <person name="Harris A."/>
            <person name="Allan A."/>
            <person name="Chen A."/>
            <person name="Janssen B."/>
            <person name="Plunkett B."/>
            <person name="Dwamena C."/>
            <person name="Voogd C."/>
            <person name="Leif D."/>
            <person name="Lafferty D."/>
            <person name="Souleyre E."/>
            <person name="Varkonyi-Gasic E."/>
            <person name="Gambi F."/>
            <person name="Hanley J."/>
            <person name="Yao J.-L."/>
            <person name="Cheung J."/>
            <person name="David K."/>
            <person name="Warren B."/>
            <person name="Marsh K."/>
            <person name="Snowden K."/>
            <person name="Lin-Wang K."/>
            <person name="Brian L."/>
            <person name="Martinez-Sanchez M."/>
            <person name="Wang M."/>
            <person name="Ileperuma N."/>
            <person name="Macnee N."/>
            <person name="Campin R."/>
            <person name="Mcatee P."/>
            <person name="Drummond R."/>
            <person name="Espley R."/>
            <person name="Ireland H."/>
            <person name="Wu R."/>
            <person name="Atkinson R."/>
            <person name="Karunairetnam S."/>
            <person name="Bulley S."/>
            <person name="Chunkath S."/>
            <person name="Hanley Z."/>
            <person name="Storey R."/>
            <person name="Thrimawithana A."/>
            <person name="Thomson S."/>
            <person name="David C."/>
            <person name="Testolin R."/>
        </authorList>
    </citation>
    <scope>NUCLEOTIDE SEQUENCE [LARGE SCALE GENOMIC DNA]</scope>
    <source>
        <strain evidence="3">cv. Red5</strain>
        <tissue evidence="2">Young leaf</tissue>
    </source>
</reference>
<dbReference type="FunFam" id="3.40.50.1820:FF:000051">
    <property type="entry name" value="(S)-hydroxynitrile lyase"/>
    <property type="match status" value="1"/>
</dbReference>
<dbReference type="STRING" id="1590841.A0A2R6RH62"/>
<dbReference type="PANTHER" id="PTHR10992:SF1002">
    <property type="entry name" value="SALICYLIC ACID-BINDING PROTEIN 2-LIKE"/>
    <property type="match status" value="1"/>
</dbReference>
<dbReference type="Pfam" id="PF12697">
    <property type="entry name" value="Abhydrolase_6"/>
    <property type="match status" value="1"/>
</dbReference>
<feature type="domain" description="AB hydrolase-1" evidence="1">
    <location>
        <begin position="42"/>
        <end position="283"/>
    </location>
</feature>
<dbReference type="OrthoDB" id="408373at2759"/>
<dbReference type="InterPro" id="IPR000073">
    <property type="entry name" value="AB_hydrolase_1"/>
</dbReference>
<keyword evidence="3" id="KW-1185">Reference proteome</keyword>
<reference evidence="3" key="2">
    <citation type="journal article" date="2018" name="BMC Genomics">
        <title>A manually annotated Actinidia chinensis var. chinensis (kiwifruit) genome highlights the challenges associated with draft genomes and gene prediction in plants.</title>
        <authorList>
            <person name="Pilkington S.M."/>
            <person name="Crowhurst R."/>
            <person name="Hilario E."/>
            <person name="Nardozza S."/>
            <person name="Fraser L."/>
            <person name="Peng Y."/>
            <person name="Gunaseelan K."/>
            <person name="Simpson R."/>
            <person name="Tahir J."/>
            <person name="Deroles S.C."/>
            <person name="Templeton K."/>
            <person name="Luo Z."/>
            <person name="Davy M."/>
            <person name="Cheng C."/>
            <person name="McNeilage M."/>
            <person name="Scaglione D."/>
            <person name="Liu Y."/>
            <person name="Zhang Q."/>
            <person name="Datson P."/>
            <person name="De Silva N."/>
            <person name="Gardiner S.E."/>
            <person name="Bassett H."/>
            <person name="Chagne D."/>
            <person name="McCallum J."/>
            <person name="Dzierzon H."/>
            <person name="Deng C."/>
            <person name="Wang Y.Y."/>
            <person name="Barron L."/>
            <person name="Manako K."/>
            <person name="Bowen J."/>
            <person name="Foster T.M."/>
            <person name="Erridge Z.A."/>
            <person name="Tiffin H."/>
            <person name="Waite C.N."/>
            <person name="Davies K.M."/>
            <person name="Grierson E.P."/>
            <person name="Laing W.A."/>
            <person name="Kirk R."/>
            <person name="Chen X."/>
            <person name="Wood M."/>
            <person name="Montefiori M."/>
            <person name="Brummell D.A."/>
            <person name="Schwinn K.E."/>
            <person name="Catanach A."/>
            <person name="Fullerton C."/>
            <person name="Li D."/>
            <person name="Meiyalaghan S."/>
            <person name="Nieuwenhuizen N."/>
            <person name="Read N."/>
            <person name="Prakash R."/>
            <person name="Hunter D."/>
            <person name="Zhang H."/>
            <person name="McKenzie M."/>
            <person name="Knabel M."/>
            <person name="Harris A."/>
            <person name="Allan A.C."/>
            <person name="Gleave A."/>
            <person name="Chen A."/>
            <person name="Janssen B.J."/>
            <person name="Plunkett B."/>
            <person name="Ampomah-Dwamena C."/>
            <person name="Voogd C."/>
            <person name="Leif D."/>
            <person name="Lafferty D."/>
            <person name="Souleyre E.J.F."/>
            <person name="Varkonyi-Gasic E."/>
            <person name="Gambi F."/>
            <person name="Hanley J."/>
            <person name="Yao J.L."/>
            <person name="Cheung J."/>
            <person name="David K.M."/>
            <person name="Warren B."/>
            <person name="Marsh K."/>
            <person name="Snowden K.C."/>
            <person name="Lin-Wang K."/>
            <person name="Brian L."/>
            <person name="Martinez-Sanchez M."/>
            <person name="Wang M."/>
            <person name="Ileperuma N."/>
            <person name="Macnee N."/>
            <person name="Campin R."/>
            <person name="McAtee P."/>
            <person name="Drummond R.S.M."/>
            <person name="Espley R.V."/>
            <person name="Ireland H.S."/>
            <person name="Wu R."/>
            <person name="Atkinson R.G."/>
            <person name="Karunairetnam S."/>
            <person name="Bulley S."/>
            <person name="Chunkath S."/>
            <person name="Hanley Z."/>
            <person name="Storey R."/>
            <person name="Thrimawithana A.H."/>
            <person name="Thomson S."/>
            <person name="David C."/>
            <person name="Testolin R."/>
            <person name="Huang H."/>
            <person name="Hellens R.P."/>
            <person name="Schaffer R.J."/>
        </authorList>
    </citation>
    <scope>NUCLEOTIDE SEQUENCE [LARGE SCALE GENOMIC DNA]</scope>
    <source>
        <strain evidence="3">cv. Red5</strain>
    </source>
</reference>
<dbReference type="Gene3D" id="3.40.50.1820">
    <property type="entry name" value="alpha/beta hydrolase"/>
    <property type="match status" value="1"/>
</dbReference>
<dbReference type="GO" id="GO:0080032">
    <property type="term" value="F:methyl jasmonate esterase activity"/>
    <property type="evidence" value="ECO:0007669"/>
    <property type="project" value="TreeGrafter"/>
</dbReference>
<dbReference type="AlphaFoldDB" id="A0A2R6RH62"/>
<sequence length="312" mass="35728">MTMNKTRETKMEKKQMSSIFLVIFLLSFAAITESKPSSHKHFVLIHGSCHGAWSWYKLVTLLKSSGYRVTALDLAASGIDPIQVRDIPSISDYFKPLKNFMTSLPPHERVVLVGHSFGGFAISQAMENFPEKISVAVFVNAMMPGPSLNISTLLQESFKRNDSVQDSRYTYDNGPNNPPTTFIFGPRFLAEKVYQHSPTEDVDLAIMLLRPLRLYSEENMSNEIKLSNEKYGSVRRVFILSEKDELVKTDLQRWMIMKNRPDQVEEIKGSDHMVMISKPLELFVLLQSIERDGESRKNSNVKQRIRGRFRIC</sequence>
<dbReference type="GO" id="GO:0080031">
    <property type="term" value="F:methyl salicylate esterase activity"/>
    <property type="evidence" value="ECO:0007669"/>
    <property type="project" value="TreeGrafter"/>
</dbReference>
<accession>A0A2R6RH62</accession>
<dbReference type="InterPro" id="IPR029058">
    <property type="entry name" value="AB_hydrolase_fold"/>
</dbReference>
<dbReference type="OMA" id="MENHYTY"/>
<proteinExistence type="predicted"/>
<dbReference type="SUPFAM" id="SSF53474">
    <property type="entry name" value="alpha/beta-Hydrolases"/>
    <property type="match status" value="1"/>
</dbReference>
<dbReference type="InterPro" id="IPR045889">
    <property type="entry name" value="MES/HNL"/>
</dbReference>
<dbReference type="Proteomes" id="UP000241394">
    <property type="component" value="Chromosome LG6"/>
</dbReference>
<dbReference type="GO" id="GO:0080030">
    <property type="term" value="F:methyl indole-3-acetate esterase activity"/>
    <property type="evidence" value="ECO:0007669"/>
    <property type="project" value="TreeGrafter"/>
</dbReference>
<gene>
    <name evidence="2" type="ORF">CEY00_Acc06986</name>
</gene>
<dbReference type="Gramene" id="PSS29370">
    <property type="protein sequence ID" value="PSS29370"/>
    <property type="gene ID" value="CEY00_Acc06986"/>
</dbReference>
<protein>
    <submittedName>
        <fullName evidence="2">Methylesterase</fullName>
    </submittedName>
</protein>
<dbReference type="InParanoid" id="A0A2R6RH62"/>
<evidence type="ECO:0000259" key="1">
    <source>
        <dbReference type="Pfam" id="PF12697"/>
    </source>
</evidence>